<dbReference type="Gene3D" id="3.20.20.70">
    <property type="entry name" value="Aldolase class I"/>
    <property type="match status" value="1"/>
</dbReference>
<evidence type="ECO:0000256" key="2">
    <source>
        <dbReference type="ARBA" id="ARBA00004694"/>
    </source>
</evidence>
<keyword evidence="7 16" id="KW-0479">Metal-binding</keyword>
<feature type="binding site" evidence="15">
    <location>
        <position position="353"/>
    </location>
    <ligand>
        <name>5-aminolevulinate</name>
        <dbReference type="ChEBI" id="CHEBI:356416"/>
        <label>2</label>
    </ligand>
</feature>
<feature type="active site" description="Schiff-base intermediate with substrate" evidence="14">
    <location>
        <position position="234"/>
    </location>
</feature>
<evidence type="ECO:0000256" key="10">
    <source>
        <dbReference type="ARBA" id="ARBA00023239"/>
    </source>
</evidence>
<dbReference type="InterPro" id="IPR001731">
    <property type="entry name" value="ALAD"/>
</dbReference>
<evidence type="ECO:0000256" key="5">
    <source>
        <dbReference type="ARBA" id="ARBA00012053"/>
    </source>
</evidence>
<keyword evidence="10 17" id="KW-0456">Lyase</keyword>
<dbReference type="GO" id="GO:0008270">
    <property type="term" value="F:zinc ion binding"/>
    <property type="evidence" value="ECO:0007669"/>
    <property type="project" value="TreeGrafter"/>
</dbReference>
<keyword evidence="9" id="KW-0350">Heme biosynthesis</keyword>
<evidence type="ECO:0000256" key="8">
    <source>
        <dbReference type="ARBA" id="ARBA00022833"/>
    </source>
</evidence>
<dbReference type="PANTHER" id="PTHR11458:SF0">
    <property type="entry name" value="DELTA-AMINOLEVULINIC ACID DEHYDRATASE"/>
    <property type="match status" value="1"/>
</dbReference>
<evidence type="ECO:0000256" key="14">
    <source>
        <dbReference type="PIRSR" id="PIRSR001415-1"/>
    </source>
</evidence>
<dbReference type="PANTHER" id="PTHR11458">
    <property type="entry name" value="DELTA-AMINOLEVULINIC ACID DEHYDRATASE"/>
    <property type="match status" value="1"/>
</dbReference>
<evidence type="ECO:0000256" key="12">
    <source>
        <dbReference type="ARBA" id="ARBA00025628"/>
    </source>
</evidence>
<comment type="pathway">
    <text evidence="2">Porphyrin-containing compound metabolism; protoporphyrin-IX biosynthesis; coproporphyrinogen-III from 5-aminolevulinate: step 1/4.</text>
</comment>
<feature type="binding site" evidence="15">
    <location>
        <position position="244"/>
    </location>
    <ligand>
        <name>5-aminolevulinate</name>
        <dbReference type="ChEBI" id="CHEBI:356416"/>
        <label>1</label>
    </ligand>
</feature>
<feature type="binding site" evidence="15">
    <location>
        <position position="256"/>
    </location>
    <ligand>
        <name>5-aminolevulinate</name>
        <dbReference type="ChEBI" id="CHEBI:356416"/>
        <label>1</label>
    </ligand>
</feature>
<dbReference type="GO" id="GO:0005829">
    <property type="term" value="C:cytosol"/>
    <property type="evidence" value="ECO:0007669"/>
    <property type="project" value="TreeGrafter"/>
</dbReference>
<comment type="subunit">
    <text evidence="4 17">Homooctamer.</text>
</comment>
<dbReference type="OrthoDB" id="1530at2759"/>
<dbReference type="UniPathway" id="UPA00251">
    <property type="reaction ID" value="UER00318"/>
</dbReference>
<dbReference type="Pfam" id="PF00490">
    <property type="entry name" value="ALAD"/>
    <property type="match status" value="1"/>
</dbReference>
<dbReference type="FunFam" id="3.20.20.70:FF:000048">
    <property type="entry name" value="Delta-aminolevulinic acid dehydratase"/>
    <property type="match status" value="1"/>
</dbReference>
<organism evidence="19">
    <name type="scientific">Kwoniella bestiolae CBS 10118</name>
    <dbReference type="NCBI Taxonomy" id="1296100"/>
    <lineage>
        <taxon>Eukaryota</taxon>
        <taxon>Fungi</taxon>
        <taxon>Dikarya</taxon>
        <taxon>Basidiomycota</taxon>
        <taxon>Agaricomycotina</taxon>
        <taxon>Tremellomycetes</taxon>
        <taxon>Tremellales</taxon>
        <taxon>Cryptococcaceae</taxon>
        <taxon>Kwoniella</taxon>
    </lineage>
</organism>
<gene>
    <name evidence="19" type="ORF">I302_05214</name>
</gene>
<keyword evidence="8 16" id="KW-0862">Zinc</keyword>
<dbReference type="STRING" id="1296100.A0A1B9G2Z9"/>
<dbReference type="GO" id="GO:0006782">
    <property type="term" value="P:protoporphyrinogen IX biosynthetic process"/>
    <property type="evidence" value="ECO:0007669"/>
    <property type="project" value="UniProtKB-UniPathway"/>
</dbReference>
<name>A0A1B9G2Z9_9TREE</name>
<dbReference type="NCBIfam" id="NF006762">
    <property type="entry name" value="PRK09283.1"/>
    <property type="match status" value="1"/>
</dbReference>
<evidence type="ECO:0000256" key="16">
    <source>
        <dbReference type="PIRSR" id="PIRSR001415-3"/>
    </source>
</evidence>
<dbReference type="InterPro" id="IPR013785">
    <property type="entry name" value="Aldolase_TIM"/>
</dbReference>
<reference evidence="19" key="2">
    <citation type="submission" date="2014-01" db="EMBL/GenBank/DDBJ databases">
        <title>Evolution of pathogenesis and genome organization in the Tremellales.</title>
        <authorList>
            <person name="Cuomo C."/>
            <person name="Litvintseva A."/>
            <person name="Heitman J."/>
            <person name="Chen Y."/>
            <person name="Sun S."/>
            <person name="Springer D."/>
            <person name="Dromer F."/>
            <person name="Young S."/>
            <person name="Zeng Q."/>
            <person name="Chapman S."/>
            <person name="Gujja S."/>
            <person name="Saif S."/>
            <person name="Birren B."/>
        </authorList>
    </citation>
    <scope>NUCLEOTIDE SEQUENCE</scope>
    <source>
        <strain evidence="19">CBS 10118</strain>
    </source>
</reference>
<dbReference type="PROSITE" id="PS00169">
    <property type="entry name" value="D_ALA_DEHYDRATASE"/>
    <property type="match status" value="1"/>
</dbReference>
<dbReference type="SMART" id="SM01004">
    <property type="entry name" value="ALAD"/>
    <property type="match status" value="1"/>
</dbReference>
<evidence type="ECO:0000256" key="18">
    <source>
        <dbReference type="RuleBase" id="RU004161"/>
    </source>
</evidence>
<comment type="function">
    <text evidence="12">Catalyzes an early step in the biosynthesis of tetrapyrroles. Binds two molecules of 5-aminolevulinate per subunit, each at a distinct site, and catalyzes their condensation to form porphobilinogen.</text>
</comment>
<dbReference type="GO" id="GO:0004655">
    <property type="term" value="F:porphobilinogen synthase activity"/>
    <property type="evidence" value="ECO:0007669"/>
    <property type="project" value="UniProtKB-EC"/>
</dbReference>
<evidence type="ECO:0000256" key="15">
    <source>
        <dbReference type="PIRSR" id="PIRSR001415-2"/>
    </source>
</evidence>
<dbReference type="SUPFAM" id="SSF51569">
    <property type="entry name" value="Aldolase"/>
    <property type="match status" value="1"/>
</dbReference>
<evidence type="ECO:0000256" key="7">
    <source>
        <dbReference type="ARBA" id="ARBA00022723"/>
    </source>
</evidence>
<proteinExistence type="inferred from homology"/>
<evidence type="ECO:0000256" key="13">
    <source>
        <dbReference type="ARBA" id="ARBA00047651"/>
    </source>
</evidence>
<accession>A0A1B9G2Z9</accession>
<dbReference type="VEuPathDB" id="FungiDB:I302_05214"/>
<feature type="active site" description="Schiff-base intermediate with substrate" evidence="14">
    <location>
        <position position="287"/>
    </location>
</feature>
<protein>
    <recommendedName>
        <fullName evidence="6 17">Delta-aminolevulinic acid dehydratase</fullName>
        <ecNumber evidence="5 17">4.2.1.24</ecNumber>
    </recommendedName>
</protein>
<comment type="cofactor">
    <cofactor evidence="1">
        <name>Zn(2+)</name>
        <dbReference type="ChEBI" id="CHEBI:29105"/>
    </cofactor>
</comment>
<evidence type="ECO:0000256" key="4">
    <source>
        <dbReference type="ARBA" id="ARBA00011823"/>
    </source>
</evidence>
<feature type="binding site" evidence="16">
    <location>
        <position position="151"/>
    </location>
    <ligand>
        <name>Zn(2+)</name>
        <dbReference type="ChEBI" id="CHEBI:29105"/>
        <note>catalytic</note>
    </ligand>
</feature>
<evidence type="ECO:0000256" key="3">
    <source>
        <dbReference type="ARBA" id="ARBA00008055"/>
    </source>
</evidence>
<evidence type="ECO:0000256" key="1">
    <source>
        <dbReference type="ARBA" id="ARBA00001947"/>
    </source>
</evidence>
<keyword evidence="11 17" id="KW-0627">Porphyrin biosynthesis</keyword>
<dbReference type="EC" id="4.2.1.24" evidence="5 17"/>
<dbReference type="PIRSF" id="PIRSF001415">
    <property type="entry name" value="Porphbilin_synth"/>
    <property type="match status" value="1"/>
</dbReference>
<evidence type="ECO:0000256" key="6">
    <source>
        <dbReference type="ARBA" id="ARBA00020771"/>
    </source>
</evidence>
<comment type="similarity">
    <text evidence="3 18">Belongs to the ALAD family.</text>
</comment>
<sequence>MSEVSSLLPTETPINNLRTSTTAANCRLSCRSILHGGIHHPTLRSWQSNGRNLTKSMFIYPIFISDDPDAEEVITSLPGQKRWGLNKLEGFLAPLVKKGLKGVILFGVPMKMEKDARGSAADDPSTPVIQALHLLAKLFPQLMLTVDVCLCEYTSHGHCGILSSLPNPGHSNQPTIEMEPSAQRIAEVAVAYAKAGAHCVAPSDMMDGRIRAIKLGLMHAGLANRCALMSYSAKFASGLYGPFRDAAGSAPSFGNRKCYQLPPNARSLARRAIQRDSREGADILMVKPALPYLDIISDCAQYAPDHPTACYQVSGEYAMVVAGAEKGIYGLREMAFETTESMVRAGASIILSYFTPQFLDWLDEEQ</sequence>
<evidence type="ECO:0000256" key="17">
    <source>
        <dbReference type="RuleBase" id="RU000515"/>
    </source>
</evidence>
<feature type="binding site" evidence="16">
    <location>
        <position position="159"/>
    </location>
    <ligand>
        <name>Zn(2+)</name>
        <dbReference type="ChEBI" id="CHEBI:29105"/>
        <note>catalytic</note>
    </ligand>
</feature>
<dbReference type="InterPro" id="IPR030656">
    <property type="entry name" value="ALAD_AS"/>
</dbReference>
<reference evidence="19" key="1">
    <citation type="submission" date="2013-07" db="EMBL/GenBank/DDBJ databases">
        <title>The Genome Sequence of Cryptococcus bestiolae CBS10118.</title>
        <authorList>
            <consortium name="The Broad Institute Genome Sequencing Platform"/>
            <person name="Cuomo C."/>
            <person name="Litvintseva A."/>
            <person name="Chen Y."/>
            <person name="Heitman J."/>
            <person name="Sun S."/>
            <person name="Springer D."/>
            <person name="Dromer F."/>
            <person name="Young S.K."/>
            <person name="Zeng Q."/>
            <person name="Gargeya S."/>
            <person name="Fitzgerald M."/>
            <person name="Abouelleil A."/>
            <person name="Alvarado L."/>
            <person name="Berlin A.M."/>
            <person name="Chapman S.B."/>
            <person name="Dewar J."/>
            <person name="Goldberg J."/>
            <person name="Griggs A."/>
            <person name="Gujja S."/>
            <person name="Hansen M."/>
            <person name="Howarth C."/>
            <person name="Imamovic A."/>
            <person name="Larimer J."/>
            <person name="McCowan C."/>
            <person name="Murphy C."/>
            <person name="Pearson M."/>
            <person name="Priest M."/>
            <person name="Roberts A."/>
            <person name="Saif S."/>
            <person name="Shea T."/>
            <person name="Sykes S."/>
            <person name="Wortman J."/>
            <person name="Nusbaum C."/>
            <person name="Birren B."/>
        </authorList>
    </citation>
    <scope>NUCLEOTIDE SEQUENCE [LARGE SCALE GENOMIC DNA]</scope>
    <source>
        <strain evidence="19">CBS 10118</strain>
    </source>
</reference>
<evidence type="ECO:0000256" key="9">
    <source>
        <dbReference type="ARBA" id="ARBA00023133"/>
    </source>
</evidence>
<comment type="catalytic activity">
    <reaction evidence="13 17">
        <text>2 5-aminolevulinate = porphobilinogen + 2 H2O + H(+)</text>
        <dbReference type="Rhea" id="RHEA:24064"/>
        <dbReference type="ChEBI" id="CHEBI:15377"/>
        <dbReference type="ChEBI" id="CHEBI:15378"/>
        <dbReference type="ChEBI" id="CHEBI:58126"/>
        <dbReference type="ChEBI" id="CHEBI:356416"/>
        <dbReference type="EC" id="4.2.1.24"/>
    </reaction>
</comment>
<dbReference type="AlphaFoldDB" id="A0A1B9G2Z9"/>
<feature type="binding site" evidence="15">
    <location>
        <position position="314"/>
    </location>
    <ligand>
        <name>5-aminolevulinate</name>
        <dbReference type="ChEBI" id="CHEBI:356416"/>
        <label>2</label>
    </ligand>
</feature>
<dbReference type="PRINTS" id="PR00144">
    <property type="entry name" value="DALDHYDRTASE"/>
</dbReference>
<feature type="binding site" evidence="16">
    <location>
        <position position="149"/>
    </location>
    <ligand>
        <name>Zn(2+)</name>
        <dbReference type="ChEBI" id="CHEBI:29105"/>
        <note>catalytic</note>
    </ligand>
</feature>
<dbReference type="EMBL" id="KI894021">
    <property type="protein sequence ID" value="OCF25395.1"/>
    <property type="molecule type" value="Genomic_DNA"/>
</dbReference>
<evidence type="ECO:0000256" key="11">
    <source>
        <dbReference type="ARBA" id="ARBA00023244"/>
    </source>
</evidence>
<evidence type="ECO:0000313" key="19">
    <source>
        <dbReference type="EMBL" id="OCF25395.1"/>
    </source>
</evidence>